<keyword evidence="1" id="KW-0812">Transmembrane</keyword>
<evidence type="ECO:0000313" key="2">
    <source>
        <dbReference type="EMBL" id="MBW5485927.1"/>
    </source>
</evidence>
<evidence type="ECO:0000256" key="1">
    <source>
        <dbReference type="SAM" id="Phobius"/>
    </source>
</evidence>
<name>A0ABS6ZDS6_9ACTN</name>
<dbReference type="EMBL" id="WTFF01000315">
    <property type="protein sequence ID" value="MBW5485927.1"/>
    <property type="molecule type" value="Genomic_DNA"/>
</dbReference>
<feature type="transmembrane region" description="Helical" evidence="1">
    <location>
        <begin position="115"/>
        <end position="133"/>
    </location>
</feature>
<accession>A0ABS6ZDS6</accession>
<feature type="transmembrane region" description="Helical" evidence="1">
    <location>
        <begin position="55"/>
        <end position="75"/>
    </location>
</feature>
<dbReference type="Proteomes" id="UP000812013">
    <property type="component" value="Unassembled WGS sequence"/>
</dbReference>
<feature type="transmembrane region" description="Helical" evidence="1">
    <location>
        <begin position="87"/>
        <end position="109"/>
    </location>
</feature>
<proteinExistence type="predicted"/>
<organism evidence="2 3">
    <name type="scientific">Streptomyces bambusae</name>
    <dbReference type="NCBI Taxonomy" id="1550616"/>
    <lineage>
        <taxon>Bacteria</taxon>
        <taxon>Bacillati</taxon>
        <taxon>Actinomycetota</taxon>
        <taxon>Actinomycetes</taxon>
        <taxon>Kitasatosporales</taxon>
        <taxon>Streptomycetaceae</taxon>
        <taxon>Streptomyces</taxon>
    </lineage>
</organism>
<keyword evidence="3" id="KW-1185">Reference proteome</keyword>
<protein>
    <recommendedName>
        <fullName evidence="4">Integral membrane protein</fullName>
    </recommendedName>
</protein>
<comment type="caution">
    <text evidence="2">The sequence shown here is derived from an EMBL/GenBank/DDBJ whole genome shotgun (WGS) entry which is preliminary data.</text>
</comment>
<feature type="transmembrane region" description="Helical" evidence="1">
    <location>
        <begin position="31"/>
        <end position="49"/>
    </location>
</feature>
<keyword evidence="1" id="KW-1133">Transmembrane helix</keyword>
<dbReference type="RefSeq" id="WP_219671016.1">
    <property type="nucleotide sequence ID" value="NZ_WTFF01000315.1"/>
</dbReference>
<evidence type="ECO:0000313" key="3">
    <source>
        <dbReference type="Proteomes" id="UP000812013"/>
    </source>
</evidence>
<gene>
    <name evidence="2" type="ORF">GPJ59_29695</name>
</gene>
<reference evidence="2 3" key="1">
    <citation type="submission" date="2019-12" db="EMBL/GenBank/DDBJ databases">
        <title>Genome sequence of Streptomyces bambusae.</title>
        <authorList>
            <person name="Bansal K."/>
            <person name="Choksket S."/>
            <person name="Korpole S."/>
            <person name="Patil P.B."/>
        </authorList>
    </citation>
    <scope>NUCLEOTIDE SEQUENCE [LARGE SCALE GENOMIC DNA]</scope>
    <source>
        <strain evidence="2 3">SK60</strain>
    </source>
</reference>
<sequence length="138" mass="13903">MSGSGSVVDALGRASAAEKAARRGSGWYGRYLTAFAAGQLVLVPTALLWHGPLAGATFAVAQALLVGALSVYAARQRVVRRGSGVRHLVIVGVWGAVFALSVVLGTTVLTDSPGFAAAAALACAAPAAVGAWLERRSS</sequence>
<evidence type="ECO:0008006" key="4">
    <source>
        <dbReference type="Google" id="ProtNLM"/>
    </source>
</evidence>
<keyword evidence="1" id="KW-0472">Membrane</keyword>